<evidence type="ECO:0000256" key="1">
    <source>
        <dbReference type="ARBA" id="ARBA00023015"/>
    </source>
</evidence>
<keyword evidence="6" id="KW-1185">Reference proteome</keyword>
<proteinExistence type="predicted"/>
<dbReference type="InterPro" id="IPR010982">
    <property type="entry name" value="Lambda_DNA-bd_dom_sf"/>
</dbReference>
<dbReference type="InterPro" id="IPR001761">
    <property type="entry name" value="Peripla_BP/Lac1_sug-bd_dom"/>
</dbReference>
<reference evidence="5 6" key="1">
    <citation type="submission" date="2020-07" db="EMBL/GenBank/DDBJ databases">
        <title>Complete genome and description of Corynebacterium incognita strain Marseille-Q3630 sp. nov.</title>
        <authorList>
            <person name="Boxberger M."/>
        </authorList>
    </citation>
    <scope>NUCLEOTIDE SEQUENCE [LARGE SCALE GENOMIC DNA]</scope>
    <source>
        <strain evidence="5 6">Marseille-Q3630</strain>
    </source>
</reference>
<dbReference type="Pfam" id="PF00356">
    <property type="entry name" value="LacI"/>
    <property type="match status" value="1"/>
</dbReference>
<dbReference type="CDD" id="cd06279">
    <property type="entry name" value="PBP1_LacI-like"/>
    <property type="match status" value="1"/>
</dbReference>
<dbReference type="Gene3D" id="3.40.50.2300">
    <property type="match status" value="2"/>
</dbReference>
<dbReference type="SMART" id="SM00354">
    <property type="entry name" value="HTH_LACI"/>
    <property type="match status" value="1"/>
</dbReference>
<evidence type="ECO:0000259" key="4">
    <source>
        <dbReference type="PROSITE" id="PS50932"/>
    </source>
</evidence>
<dbReference type="InterPro" id="IPR028082">
    <property type="entry name" value="Peripla_BP_I"/>
</dbReference>
<keyword evidence="2 5" id="KW-0238">DNA-binding</keyword>
<dbReference type="RefSeq" id="WP_185176520.1">
    <property type="nucleotide sequence ID" value="NZ_CP059404.1"/>
</dbReference>
<dbReference type="SUPFAM" id="SSF53822">
    <property type="entry name" value="Periplasmic binding protein-like I"/>
    <property type="match status" value="1"/>
</dbReference>
<protein>
    <submittedName>
        <fullName evidence="5">LacI family DNA-binding transcriptional regulator</fullName>
    </submittedName>
</protein>
<keyword evidence="1" id="KW-0805">Transcription regulation</keyword>
<dbReference type="GO" id="GO:0003700">
    <property type="term" value="F:DNA-binding transcription factor activity"/>
    <property type="evidence" value="ECO:0007669"/>
    <property type="project" value="TreeGrafter"/>
</dbReference>
<feature type="domain" description="HTH lacI-type" evidence="4">
    <location>
        <begin position="9"/>
        <end position="64"/>
    </location>
</feature>
<dbReference type="KEGG" id="cik:H0194_03925"/>
<name>A0A7G7CRD1_9CORY</name>
<evidence type="ECO:0000256" key="3">
    <source>
        <dbReference type="ARBA" id="ARBA00023163"/>
    </source>
</evidence>
<dbReference type="GO" id="GO:0000976">
    <property type="term" value="F:transcription cis-regulatory region binding"/>
    <property type="evidence" value="ECO:0007669"/>
    <property type="project" value="TreeGrafter"/>
</dbReference>
<dbReference type="Proteomes" id="UP000515743">
    <property type="component" value="Chromosome"/>
</dbReference>
<dbReference type="PANTHER" id="PTHR30146">
    <property type="entry name" value="LACI-RELATED TRANSCRIPTIONAL REPRESSOR"/>
    <property type="match status" value="1"/>
</dbReference>
<organism evidence="5 6">
    <name type="scientific">Corynebacterium incognita</name>
    <dbReference type="NCBI Taxonomy" id="2754725"/>
    <lineage>
        <taxon>Bacteria</taxon>
        <taxon>Bacillati</taxon>
        <taxon>Actinomycetota</taxon>
        <taxon>Actinomycetes</taxon>
        <taxon>Mycobacteriales</taxon>
        <taxon>Corynebacteriaceae</taxon>
        <taxon>Corynebacterium</taxon>
    </lineage>
</organism>
<dbReference type="Pfam" id="PF00532">
    <property type="entry name" value="Peripla_BP_1"/>
    <property type="match status" value="1"/>
</dbReference>
<dbReference type="PROSITE" id="PS50932">
    <property type="entry name" value="HTH_LACI_2"/>
    <property type="match status" value="1"/>
</dbReference>
<dbReference type="InterPro" id="IPR000843">
    <property type="entry name" value="HTH_LacI"/>
</dbReference>
<dbReference type="EMBL" id="CP059404">
    <property type="protein sequence ID" value="QNE90147.1"/>
    <property type="molecule type" value="Genomic_DNA"/>
</dbReference>
<evidence type="ECO:0000313" key="5">
    <source>
        <dbReference type="EMBL" id="QNE90147.1"/>
    </source>
</evidence>
<dbReference type="CDD" id="cd01392">
    <property type="entry name" value="HTH_LacI"/>
    <property type="match status" value="1"/>
</dbReference>
<gene>
    <name evidence="5" type="ORF">H0194_03925</name>
</gene>
<evidence type="ECO:0000313" key="6">
    <source>
        <dbReference type="Proteomes" id="UP000515743"/>
    </source>
</evidence>
<dbReference type="AlphaFoldDB" id="A0A7G7CRD1"/>
<accession>A0A7G7CRD1</accession>
<sequence length="374" mass="39431">MDTSGRRRKTLASLAAELGVSRTTVSNAYNRPDQLAPATRERILAAAAKRGYPGPDPTARSLRTRRAGAIGVLLTERLTYAFEDKASVDFLAGMAEASYGTNASLTLIPAGPDTAHEEHRAAQLLGRAAVDGFVVYSVAKNDPYLLAAQQRGVPVVVCDQPTDTGLPFVGIDDYAAIAPAAQALVDAGHRRIGILAIRLLHERADGAVAIADIDNAAMHVQRARITGALDVFAQAGISREEIPVHTRHINDRSNGRDAAEQLLRAHPDLTAVLCTTDSMALAVLDYAAEQGISVPEQLSVTGFDGVDTALARGLSTVVQPNKAKGAAAGQLLQELIDAPDTARRHEDRGNPTRKILSTTFHAGATIAPAVPTGQ</sequence>
<dbReference type="PANTHER" id="PTHR30146:SF138">
    <property type="entry name" value="TRANSCRIPTIONAL REGULATORY PROTEIN"/>
    <property type="match status" value="1"/>
</dbReference>
<dbReference type="SUPFAM" id="SSF47413">
    <property type="entry name" value="lambda repressor-like DNA-binding domains"/>
    <property type="match status" value="1"/>
</dbReference>
<dbReference type="Gene3D" id="1.10.260.40">
    <property type="entry name" value="lambda repressor-like DNA-binding domains"/>
    <property type="match status" value="1"/>
</dbReference>
<keyword evidence="3" id="KW-0804">Transcription</keyword>
<evidence type="ECO:0000256" key="2">
    <source>
        <dbReference type="ARBA" id="ARBA00023125"/>
    </source>
</evidence>